<proteinExistence type="predicted"/>
<gene>
    <name evidence="1" type="ORF">BH006_14125</name>
</gene>
<evidence type="ECO:0000313" key="1">
    <source>
        <dbReference type="EMBL" id="OEH99109.1"/>
    </source>
</evidence>
<dbReference type="EMBL" id="MJEL01000004">
    <property type="protein sequence ID" value="OEH99109.1"/>
    <property type="molecule type" value="Genomic_DNA"/>
</dbReference>
<dbReference type="AlphaFoldDB" id="A0A3F3IJN6"/>
<dbReference type="InterPro" id="IPR009752">
    <property type="entry name" value="Phage_Mu_GpJ"/>
</dbReference>
<sequence length="142" mass="15549">MYATPEDMLLAFGEDECAALCDPDRVGVPEIPVMQGALVRASAEIDGYLVARYPTPWPDTPRILVGRCCDIARYHLATARRVLSDEIRIRYEDAIQFLEKVAAGKIGLGRTADGEPVKAGSQMRFISGTRQFGRDATRGGAF</sequence>
<evidence type="ECO:0008006" key="2">
    <source>
        <dbReference type="Google" id="ProtNLM"/>
    </source>
</evidence>
<name>A0A3F3IJN6_SALER</name>
<accession>A0A3F3IJN6</accession>
<comment type="caution">
    <text evidence="1">The sequence shown here is derived from an EMBL/GenBank/DDBJ whole genome shotgun (WGS) entry which is preliminary data.</text>
</comment>
<dbReference type="Proteomes" id="UP000852880">
    <property type="component" value="Unassembled WGS sequence"/>
</dbReference>
<organism evidence="1">
    <name type="scientific">Salmonella enterica</name>
    <name type="common">Salmonella choleraesuis</name>
    <dbReference type="NCBI Taxonomy" id="28901"/>
    <lineage>
        <taxon>Bacteria</taxon>
        <taxon>Pseudomonadati</taxon>
        <taxon>Pseudomonadota</taxon>
        <taxon>Gammaproteobacteria</taxon>
        <taxon>Enterobacterales</taxon>
        <taxon>Enterobacteriaceae</taxon>
        <taxon>Salmonella</taxon>
    </lineage>
</organism>
<dbReference type="Pfam" id="PF07030">
    <property type="entry name" value="Phage_Mu_Gp36"/>
    <property type="match status" value="1"/>
</dbReference>
<dbReference type="RefSeq" id="WP_069721043.1">
    <property type="nucleotide sequence ID" value="NZ_MJEL01000004.1"/>
</dbReference>
<reference evidence="1" key="1">
    <citation type="submission" date="2016-09" db="EMBL/GenBank/DDBJ databases">
        <title>Whole Genome Sequencing of Salmonella enterica subsp. enterica serovar Nottingham.</title>
        <authorList>
            <person name="Zheng J."/>
            <person name="Wang H."/>
        </authorList>
    </citation>
    <scope>NUCLEOTIDE SEQUENCE [LARGE SCALE GENOMIC DNA]</scope>
    <source>
        <strain evidence="1">CFSAN055411</strain>
    </source>
</reference>
<protein>
    <recommendedName>
        <fullName evidence="2">DUF1320 domain-containing protein</fullName>
    </recommendedName>
</protein>